<dbReference type="CDD" id="cd18186">
    <property type="entry name" value="BTB_POZ_ZBTB_KLHL-like"/>
    <property type="match status" value="1"/>
</dbReference>
<comment type="caution">
    <text evidence="3">The sequence shown here is derived from an EMBL/GenBank/DDBJ whole genome shotgun (WGS) entry which is preliminary data.</text>
</comment>
<evidence type="ECO:0000259" key="2">
    <source>
        <dbReference type="PROSITE" id="PS50097"/>
    </source>
</evidence>
<evidence type="ECO:0000313" key="3">
    <source>
        <dbReference type="EMBL" id="KAK5969622.1"/>
    </source>
</evidence>
<dbReference type="InterPro" id="IPR000210">
    <property type="entry name" value="BTB/POZ_dom"/>
</dbReference>
<dbReference type="Gene3D" id="3.30.710.10">
    <property type="entry name" value="Potassium Channel Kv1.1, Chain A"/>
    <property type="match status" value="1"/>
</dbReference>
<proteinExistence type="predicted"/>
<dbReference type="Pfam" id="PF00651">
    <property type="entry name" value="BTB"/>
    <property type="match status" value="1"/>
</dbReference>
<reference evidence="3 4" key="1">
    <citation type="submission" date="2019-10" db="EMBL/GenBank/DDBJ databases">
        <title>Assembly and Annotation for the nematode Trichostrongylus colubriformis.</title>
        <authorList>
            <person name="Martin J."/>
        </authorList>
    </citation>
    <scope>NUCLEOTIDE SEQUENCE [LARGE SCALE GENOMIC DNA]</scope>
    <source>
        <strain evidence="3">G859</strain>
        <tissue evidence="3">Whole worm</tissue>
    </source>
</reference>
<dbReference type="PANTHER" id="PTHR22670">
    <property type="entry name" value="BTB DOMAIN-CONTAINING PROTEIN-RELATED-RELATED"/>
    <property type="match status" value="1"/>
</dbReference>
<sequence>MNQFRNELQSHSSAVWGGCAPMAKASVGTPKRADTAKNVIYKSDPSHQKLPTLYMKQLRDDGNFKTCDVELRLNNTCVRIHSAVIAPHSAKVARLIAESHEALRIDMSEFKVESVNKVVEWLYSGEVELRSDNIGHDLSATHYLGVMALHKQLEQTLISQAHSPKTRIEAVNVATSPDSGITEGGKDTVMKILYDNRAAITANEIMALSPWAVKALVSARVNKSVKIALVNISINWLRHPRNIPHAEAILPLITIDQMKKTELDAFQQTLKTALRNPSTRQVVTVALDASGRPVIRMDKGSFQRNAGKTVQDLDSKKLSPSIFAQLIPKAMNEIRLITDEDSEGSDDENLPSYKATKKHASDRKQKKSPAESPAPQSKSSGVCTTSAVNAGPSAPAVKETSICKDVDP</sequence>
<dbReference type="PROSITE" id="PS51257">
    <property type="entry name" value="PROKAR_LIPOPROTEIN"/>
    <property type="match status" value="1"/>
</dbReference>
<dbReference type="EMBL" id="WIXE01019949">
    <property type="protein sequence ID" value="KAK5969622.1"/>
    <property type="molecule type" value="Genomic_DNA"/>
</dbReference>
<name>A0AAN8F072_TRICO</name>
<protein>
    <recommendedName>
        <fullName evidence="2">BTB domain-containing protein</fullName>
    </recommendedName>
</protein>
<feature type="region of interest" description="Disordered" evidence="1">
    <location>
        <begin position="339"/>
        <end position="408"/>
    </location>
</feature>
<dbReference type="SMART" id="SM00225">
    <property type="entry name" value="BTB"/>
    <property type="match status" value="1"/>
</dbReference>
<dbReference type="PANTHER" id="PTHR22670:SF1">
    <property type="entry name" value="BTB DOMAIN-CONTAINING PROTEIN"/>
    <property type="match status" value="1"/>
</dbReference>
<evidence type="ECO:0000256" key="1">
    <source>
        <dbReference type="SAM" id="MobiDB-lite"/>
    </source>
</evidence>
<keyword evidence="4" id="KW-1185">Reference proteome</keyword>
<organism evidence="3 4">
    <name type="scientific">Trichostrongylus colubriformis</name>
    <name type="common">Black scour worm</name>
    <dbReference type="NCBI Taxonomy" id="6319"/>
    <lineage>
        <taxon>Eukaryota</taxon>
        <taxon>Metazoa</taxon>
        <taxon>Ecdysozoa</taxon>
        <taxon>Nematoda</taxon>
        <taxon>Chromadorea</taxon>
        <taxon>Rhabditida</taxon>
        <taxon>Rhabditina</taxon>
        <taxon>Rhabditomorpha</taxon>
        <taxon>Strongyloidea</taxon>
        <taxon>Trichostrongylidae</taxon>
        <taxon>Trichostrongylus</taxon>
    </lineage>
</organism>
<dbReference type="Proteomes" id="UP001331761">
    <property type="component" value="Unassembled WGS sequence"/>
</dbReference>
<evidence type="ECO:0000313" key="4">
    <source>
        <dbReference type="Proteomes" id="UP001331761"/>
    </source>
</evidence>
<feature type="compositionally biased region" description="Polar residues" evidence="1">
    <location>
        <begin position="374"/>
        <end position="388"/>
    </location>
</feature>
<feature type="compositionally biased region" description="Basic residues" evidence="1">
    <location>
        <begin position="355"/>
        <end position="367"/>
    </location>
</feature>
<gene>
    <name evidence="3" type="ORF">GCK32_005077</name>
</gene>
<accession>A0AAN8F072</accession>
<feature type="compositionally biased region" description="Acidic residues" evidence="1">
    <location>
        <begin position="339"/>
        <end position="349"/>
    </location>
</feature>
<feature type="domain" description="BTB" evidence="2">
    <location>
        <begin position="67"/>
        <end position="131"/>
    </location>
</feature>
<dbReference type="InterPro" id="IPR011333">
    <property type="entry name" value="SKP1/BTB/POZ_sf"/>
</dbReference>
<dbReference type="PROSITE" id="PS50097">
    <property type="entry name" value="BTB"/>
    <property type="match status" value="1"/>
</dbReference>
<dbReference type="SUPFAM" id="SSF54695">
    <property type="entry name" value="POZ domain"/>
    <property type="match status" value="1"/>
</dbReference>
<dbReference type="AlphaFoldDB" id="A0AAN8F072"/>